<dbReference type="Pfam" id="PF02518">
    <property type="entry name" value="HATPase_c"/>
    <property type="match status" value="1"/>
</dbReference>
<evidence type="ECO:0000256" key="2">
    <source>
        <dbReference type="ARBA" id="ARBA00004651"/>
    </source>
</evidence>
<dbReference type="eggNOG" id="COG4251">
    <property type="taxonomic scope" value="Bacteria"/>
</dbReference>
<dbReference type="Gene3D" id="1.10.287.130">
    <property type="match status" value="1"/>
</dbReference>
<dbReference type="Gene3D" id="3.30.450.20">
    <property type="entry name" value="PAS domain"/>
    <property type="match status" value="1"/>
</dbReference>
<dbReference type="SUPFAM" id="SSF55874">
    <property type="entry name" value="ATPase domain of HSP90 chaperone/DNA topoisomerase II/histidine kinase"/>
    <property type="match status" value="1"/>
</dbReference>
<reference evidence="15 16" key="1">
    <citation type="journal article" date="2003" name="Science">
        <title>Genome of Geobacter sulfurreducens: metal reduction in subsurface environments.</title>
        <authorList>
            <person name="Methe B.A."/>
            <person name="Nelson K.E."/>
            <person name="Eisen J.A."/>
            <person name="Paulsen I.T."/>
            <person name="Nelson W."/>
            <person name="Heidelberg J.F."/>
            <person name="Wu D."/>
            <person name="Wu M."/>
            <person name="Ward N."/>
            <person name="Beanan M.J."/>
            <person name="Dodson R.J."/>
            <person name="Madupu R."/>
            <person name="Brinkac L.M."/>
            <person name="Daugherty S.C."/>
            <person name="DeBoy R.T."/>
            <person name="Durkin A.S."/>
            <person name="Gwinn M."/>
            <person name="Kolonay J.F."/>
            <person name="Sullivan S.A."/>
            <person name="Haft D.H."/>
            <person name="Selengut J."/>
            <person name="Davidsen T.M."/>
            <person name="Zafar N."/>
            <person name="White O."/>
            <person name="Tran B."/>
            <person name="Romero C."/>
            <person name="Forberger H.A."/>
            <person name="Weidman J."/>
            <person name="Khouri H."/>
            <person name="Feldblyum T.V."/>
            <person name="Utterback T.R."/>
            <person name="Van Aken S.E."/>
            <person name="Lovley D.R."/>
            <person name="Fraser C.M."/>
        </authorList>
    </citation>
    <scope>NUCLEOTIDE SEQUENCE [LARGE SCALE GENOMIC DNA]</scope>
    <source>
        <strain evidence="16">ATCC 51573 / DSM 12127 / PCA</strain>
    </source>
</reference>
<evidence type="ECO:0000256" key="5">
    <source>
        <dbReference type="ARBA" id="ARBA00022553"/>
    </source>
</evidence>
<dbReference type="SMART" id="SM00304">
    <property type="entry name" value="HAMP"/>
    <property type="match status" value="1"/>
</dbReference>
<evidence type="ECO:0000256" key="1">
    <source>
        <dbReference type="ARBA" id="ARBA00000085"/>
    </source>
</evidence>
<feature type="domain" description="HAMP" evidence="14">
    <location>
        <begin position="304"/>
        <end position="356"/>
    </location>
</feature>
<name>Q74A24_GEOSL</name>
<dbReference type="CDD" id="cd00082">
    <property type="entry name" value="HisKA"/>
    <property type="match status" value="1"/>
</dbReference>
<keyword evidence="5" id="KW-0597">Phosphoprotein</keyword>
<dbReference type="GO" id="GO:0005886">
    <property type="term" value="C:plasma membrane"/>
    <property type="evidence" value="ECO:0007669"/>
    <property type="project" value="UniProtKB-SubCell"/>
</dbReference>
<evidence type="ECO:0000259" key="14">
    <source>
        <dbReference type="PROSITE" id="PS50885"/>
    </source>
</evidence>
<dbReference type="FunFam" id="3.30.565.10:FF:000006">
    <property type="entry name" value="Sensor histidine kinase WalK"/>
    <property type="match status" value="1"/>
</dbReference>
<comment type="catalytic activity">
    <reaction evidence="1">
        <text>ATP + protein L-histidine = ADP + protein N-phospho-L-histidine.</text>
        <dbReference type="EC" id="2.7.13.3"/>
    </reaction>
</comment>
<dbReference type="SUPFAM" id="SSF158472">
    <property type="entry name" value="HAMP domain-like"/>
    <property type="match status" value="1"/>
</dbReference>
<dbReference type="InterPro" id="IPR003660">
    <property type="entry name" value="HAMP_dom"/>
</dbReference>
<dbReference type="SMART" id="SM00388">
    <property type="entry name" value="HisKA"/>
    <property type="match status" value="1"/>
</dbReference>
<dbReference type="STRING" id="243231.GSU2567"/>
<dbReference type="InterPro" id="IPR004358">
    <property type="entry name" value="Sig_transdc_His_kin-like_C"/>
</dbReference>
<gene>
    <name evidence="15" type="ordered locus">GSU2567</name>
</gene>
<evidence type="ECO:0000256" key="12">
    <source>
        <dbReference type="SAM" id="Phobius"/>
    </source>
</evidence>
<dbReference type="InterPro" id="IPR033479">
    <property type="entry name" value="dCache_1"/>
</dbReference>
<dbReference type="InParanoid" id="Q74A24"/>
<dbReference type="Pfam" id="PF00672">
    <property type="entry name" value="HAMP"/>
    <property type="match status" value="1"/>
</dbReference>
<dbReference type="GO" id="GO:0000155">
    <property type="term" value="F:phosphorelay sensor kinase activity"/>
    <property type="evidence" value="ECO:0007669"/>
    <property type="project" value="InterPro"/>
</dbReference>
<dbReference type="PANTHER" id="PTHR42878">
    <property type="entry name" value="TWO-COMPONENT HISTIDINE KINASE"/>
    <property type="match status" value="1"/>
</dbReference>
<evidence type="ECO:0000313" key="16">
    <source>
        <dbReference type="Proteomes" id="UP000000577"/>
    </source>
</evidence>
<dbReference type="PROSITE" id="PS50885">
    <property type="entry name" value="HAMP"/>
    <property type="match status" value="1"/>
</dbReference>
<accession>Q74A24</accession>
<dbReference type="Proteomes" id="UP000000577">
    <property type="component" value="Chromosome"/>
</dbReference>
<dbReference type="SMART" id="SM00387">
    <property type="entry name" value="HATPase_c"/>
    <property type="match status" value="1"/>
</dbReference>
<dbReference type="EMBL" id="AE017180">
    <property type="protein sequence ID" value="AAR35940.2"/>
    <property type="molecule type" value="Genomic_DNA"/>
</dbReference>
<dbReference type="PANTHER" id="PTHR42878:SF15">
    <property type="entry name" value="BACTERIOPHYTOCHROME"/>
    <property type="match status" value="1"/>
</dbReference>
<dbReference type="EC" id="2.7.13.3" evidence="3"/>
<organism evidence="15 16">
    <name type="scientific">Geobacter sulfurreducens (strain ATCC 51573 / DSM 12127 / PCA)</name>
    <dbReference type="NCBI Taxonomy" id="243231"/>
    <lineage>
        <taxon>Bacteria</taxon>
        <taxon>Pseudomonadati</taxon>
        <taxon>Thermodesulfobacteriota</taxon>
        <taxon>Desulfuromonadia</taxon>
        <taxon>Geobacterales</taxon>
        <taxon>Geobacteraceae</taxon>
        <taxon>Geobacter</taxon>
    </lineage>
</organism>
<dbReference type="Gene3D" id="6.10.340.10">
    <property type="match status" value="1"/>
</dbReference>
<keyword evidence="7 12" id="KW-0812">Transmembrane</keyword>
<keyword evidence="10 12" id="KW-0472">Membrane</keyword>
<dbReference type="OrthoDB" id="5389345at2"/>
<dbReference type="PATRIC" id="fig|243231.5.peg.2597"/>
<keyword evidence="4" id="KW-1003">Cell membrane</keyword>
<dbReference type="Pfam" id="PF02743">
    <property type="entry name" value="dCache_1"/>
    <property type="match status" value="1"/>
</dbReference>
<keyword evidence="11" id="KW-0175">Coiled coil</keyword>
<protein>
    <recommendedName>
        <fullName evidence="3">histidine kinase</fullName>
        <ecNumber evidence="3">2.7.13.3</ecNumber>
    </recommendedName>
</protein>
<feature type="transmembrane region" description="Helical" evidence="12">
    <location>
        <begin position="12"/>
        <end position="29"/>
    </location>
</feature>
<evidence type="ECO:0000256" key="4">
    <source>
        <dbReference type="ARBA" id="ARBA00022475"/>
    </source>
</evidence>
<dbReference type="AlphaFoldDB" id="Q74A24"/>
<evidence type="ECO:0000256" key="7">
    <source>
        <dbReference type="ARBA" id="ARBA00022692"/>
    </source>
</evidence>
<dbReference type="PROSITE" id="PS50109">
    <property type="entry name" value="HIS_KIN"/>
    <property type="match status" value="1"/>
</dbReference>
<dbReference type="HOGENOM" id="CLU_000445_114_71_7"/>
<evidence type="ECO:0000256" key="3">
    <source>
        <dbReference type="ARBA" id="ARBA00012438"/>
    </source>
</evidence>
<evidence type="ECO:0000259" key="13">
    <source>
        <dbReference type="PROSITE" id="PS50109"/>
    </source>
</evidence>
<proteinExistence type="predicted"/>
<keyword evidence="9 12" id="KW-1133">Transmembrane helix</keyword>
<feature type="domain" description="Histidine kinase" evidence="13">
    <location>
        <begin position="389"/>
        <end position="603"/>
    </location>
</feature>
<dbReference type="FunFam" id="1.10.287.130:FF:000070">
    <property type="entry name" value="Histidine kinase sensor protein"/>
    <property type="match status" value="1"/>
</dbReference>
<evidence type="ECO:0000256" key="6">
    <source>
        <dbReference type="ARBA" id="ARBA00022679"/>
    </source>
</evidence>
<keyword evidence="8 15" id="KW-0418">Kinase</keyword>
<keyword evidence="6" id="KW-0808">Transferase</keyword>
<dbReference type="InterPro" id="IPR029151">
    <property type="entry name" value="Sensor-like_sf"/>
</dbReference>
<evidence type="ECO:0000256" key="9">
    <source>
        <dbReference type="ARBA" id="ARBA00022989"/>
    </source>
</evidence>
<dbReference type="InterPro" id="IPR036097">
    <property type="entry name" value="HisK_dim/P_sf"/>
</dbReference>
<dbReference type="KEGG" id="gsu:GSU2567"/>
<dbReference type="CDD" id="cd12914">
    <property type="entry name" value="PDC1_DGC_like"/>
    <property type="match status" value="1"/>
</dbReference>
<dbReference type="GO" id="GO:0030295">
    <property type="term" value="F:protein kinase activator activity"/>
    <property type="evidence" value="ECO:0000318"/>
    <property type="project" value="GO_Central"/>
</dbReference>
<reference evidence="15 16" key="2">
    <citation type="journal article" date="2012" name="BMC Genomics">
        <title>Comparative genomic analysis of Geobacter sulfurreducens KN400, a strain with enhanced capacity for extracellular electron transfer and electricity production.</title>
        <authorList>
            <person name="Butler J.E."/>
            <person name="Young N.D."/>
            <person name="Aklujkar M."/>
            <person name="Lovley D.R."/>
        </authorList>
    </citation>
    <scope>NUCLEOTIDE SEQUENCE [LARGE SCALE GENOMIC DNA]</scope>
    <source>
        <strain evidence="16">ATCC 51573 / DSM 12127 / PCA</strain>
    </source>
</reference>
<dbReference type="CDD" id="cd06225">
    <property type="entry name" value="HAMP"/>
    <property type="match status" value="1"/>
</dbReference>
<evidence type="ECO:0000256" key="8">
    <source>
        <dbReference type="ARBA" id="ARBA00022777"/>
    </source>
</evidence>
<keyword evidence="16" id="KW-1185">Reference proteome</keyword>
<dbReference type="EnsemblBacteria" id="AAR35940">
    <property type="protein sequence ID" value="AAR35940"/>
    <property type="gene ID" value="GSU2567"/>
</dbReference>
<dbReference type="Pfam" id="PF00512">
    <property type="entry name" value="HisKA"/>
    <property type="match status" value="1"/>
</dbReference>
<dbReference type="InterPro" id="IPR005467">
    <property type="entry name" value="His_kinase_dom"/>
</dbReference>
<comment type="subcellular location">
    <subcellularLocation>
        <location evidence="2">Cell membrane</location>
        <topology evidence="2">Multi-pass membrane protein</topology>
    </subcellularLocation>
</comment>
<dbReference type="GO" id="GO:0007234">
    <property type="term" value="P:osmosensory signaling via phosphorelay pathway"/>
    <property type="evidence" value="ECO:0000318"/>
    <property type="project" value="GO_Central"/>
</dbReference>
<evidence type="ECO:0000256" key="11">
    <source>
        <dbReference type="SAM" id="Coils"/>
    </source>
</evidence>
<evidence type="ECO:0000256" key="10">
    <source>
        <dbReference type="ARBA" id="ARBA00023136"/>
    </source>
</evidence>
<dbReference type="InterPro" id="IPR003594">
    <property type="entry name" value="HATPase_dom"/>
</dbReference>
<dbReference type="PRINTS" id="PR00344">
    <property type="entry name" value="BCTRLSENSOR"/>
</dbReference>
<feature type="coiled-coil region" evidence="11">
    <location>
        <begin position="344"/>
        <end position="382"/>
    </location>
</feature>
<dbReference type="SMR" id="Q74A24"/>
<dbReference type="Gene3D" id="3.30.565.10">
    <property type="entry name" value="Histidine kinase-like ATPase, C-terminal domain"/>
    <property type="match status" value="1"/>
</dbReference>
<dbReference type="RefSeq" id="WP_010943203.1">
    <property type="nucleotide sequence ID" value="NC_002939.5"/>
</dbReference>
<dbReference type="InterPro" id="IPR036890">
    <property type="entry name" value="HATPase_C_sf"/>
</dbReference>
<dbReference type="SUPFAM" id="SSF47384">
    <property type="entry name" value="Homodimeric domain of signal transducing histidine kinase"/>
    <property type="match status" value="1"/>
</dbReference>
<dbReference type="GO" id="GO:0000156">
    <property type="term" value="F:phosphorelay response regulator activity"/>
    <property type="evidence" value="ECO:0000318"/>
    <property type="project" value="GO_Central"/>
</dbReference>
<dbReference type="InterPro" id="IPR050351">
    <property type="entry name" value="BphY/WalK/GraS-like"/>
</dbReference>
<evidence type="ECO:0000313" key="15">
    <source>
        <dbReference type="EMBL" id="AAR35940.2"/>
    </source>
</evidence>
<dbReference type="SUPFAM" id="SSF103190">
    <property type="entry name" value="Sensory domain-like"/>
    <property type="match status" value="1"/>
</dbReference>
<sequence>MTLPFLTIRIKLISIIGFFLVPMAVLSIYNHYEILKREIDDLKGRNFSAATHVAVEVDRLITETTGVLRVLSRHPTVVACEPAAMDRLFAKLLPSYPMRLNILAADMAGNNVGSGVSSPTVHTLNYNDKEWYQRARRGAYIIGDLHVSKLFKRPAVMIAGPVMDDHSRQVGVVGIPIDLNAISKHLAVSTNRLANNTDILVLDRKGGIMMDTRSPERIGRNITDTALKCPGEVITPGFTTVCRGSDGVERIISVAKVGNHGWHALVSMPLSEARSFALLVSRKALSAALIAGLIAMFPAVRLVRSILGSLQELVAAMGEVERGNLTYKLHFSARDELETIASSFNAMAQRLRASEETLTALNAELEERVLQRTADLEAMNRELESFSYSVSHDLRAPLRHLEGFSEALLEDYADHLDENGRHCLERINGASRRLSQMIDAMLELSRLSRSDLQRERIDLGAMARDILDELHGTEPERRVSVKISDAMEAEGDARLVRVVMENLVGNAWKYSRTRQEAAIEIGTRQDGATTIYYVRDNGVGFDMAYADRLFAPFQRLHREDEFEGTGVGLATVQRIVHRHGGRLWAEAAPDNGATFFFTLGTCS</sequence>
<dbReference type="InterPro" id="IPR003661">
    <property type="entry name" value="HisK_dim/P_dom"/>
</dbReference>